<organism evidence="2 3">
    <name type="scientific">Marinobacterium nitratireducens</name>
    <dbReference type="NCBI Taxonomy" id="518897"/>
    <lineage>
        <taxon>Bacteria</taxon>
        <taxon>Pseudomonadati</taxon>
        <taxon>Pseudomonadota</taxon>
        <taxon>Gammaproteobacteria</taxon>
        <taxon>Oceanospirillales</taxon>
        <taxon>Oceanospirillaceae</taxon>
        <taxon>Marinobacterium</taxon>
    </lineage>
</organism>
<dbReference type="Gene3D" id="3.10.450.50">
    <property type="match status" value="1"/>
</dbReference>
<gene>
    <name evidence="2" type="ORF">GCM10011348_27320</name>
</gene>
<dbReference type="AlphaFoldDB" id="A0A917ZI03"/>
<dbReference type="InterPro" id="IPR032710">
    <property type="entry name" value="NTF2-like_dom_sf"/>
</dbReference>
<dbReference type="SUPFAM" id="SSF54427">
    <property type="entry name" value="NTF2-like"/>
    <property type="match status" value="1"/>
</dbReference>
<dbReference type="EMBL" id="BMLT01000006">
    <property type="protein sequence ID" value="GGO83470.1"/>
    <property type="molecule type" value="Genomic_DNA"/>
</dbReference>
<sequence length="151" mass="16949">MTLLTDSLRDQVERSCTRLILDSADCADRQDYTGLAALFTPDARLYRPTAPDTPLEGRAAILDSYQSRPRDRITRHICSNIRVTVESAERARVLTYVQIYATANREGEGDPLGPAMDDRLLVGEFEDECVAGLGGWYIAARKARFVMHRDL</sequence>
<keyword evidence="3" id="KW-1185">Reference proteome</keyword>
<evidence type="ECO:0000313" key="2">
    <source>
        <dbReference type="EMBL" id="GGO83470.1"/>
    </source>
</evidence>
<evidence type="ECO:0000313" key="3">
    <source>
        <dbReference type="Proteomes" id="UP000599578"/>
    </source>
</evidence>
<dbReference type="Pfam" id="PF13577">
    <property type="entry name" value="SnoaL_4"/>
    <property type="match status" value="1"/>
</dbReference>
<accession>A0A917ZI03</accession>
<feature type="domain" description="SnoaL-like" evidence="1">
    <location>
        <begin position="15"/>
        <end position="142"/>
    </location>
</feature>
<comment type="caution">
    <text evidence="2">The sequence shown here is derived from an EMBL/GenBank/DDBJ whole genome shotgun (WGS) entry which is preliminary data.</text>
</comment>
<dbReference type="CDD" id="cd00531">
    <property type="entry name" value="NTF2_like"/>
    <property type="match status" value="1"/>
</dbReference>
<dbReference type="Proteomes" id="UP000599578">
    <property type="component" value="Unassembled WGS sequence"/>
</dbReference>
<name>A0A917ZI03_9GAMM</name>
<reference evidence="2 3" key="1">
    <citation type="journal article" date="2014" name="Int. J. Syst. Evol. Microbiol.">
        <title>Complete genome sequence of Corynebacterium casei LMG S-19264T (=DSM 44701T), isolated from a smear-ripened cheese.</title>
        <authorList>
            <consortium name="US DOE Joint Genome Institute (JGI-PGF)"/>
            <person name="Walter F."/>
            <person name="Albersmeier A."/>
            <person name="Kalinowski J."/>
            <person name="Ruckert C."/>
        </authorList>
    </citation>
    <scope>NUCLEOTIDE SEQUENCE [LARGE SCALE GENOMIC DNA]</scope>
    <source>
        <strain evidence="2 3">CGMCC 1.7286</strain>
    </source>
</reference>
<dbReference type="InterPro" id="IPR037401">
    <property type="entry name" value="SnoaL-like"/>
</dbReference>
<proteinExistence type="predicted"/>
<protein>
    <recommendedName>
        <fullName evidence="1">SnoaL-like domain-containing protein</fullName>
    </recommendedName>
</protein>
<evidence type="ECO:0000259" key="1">
    <source>
        <dbReference type="Pfam" id="PF13577"/>
    </source>
</evidence>